<organism evidence="9 10">
    <name type="scientific">Anabas testudineus</name>
    <name type="common">Climbing perch</name>
    <name type="synonym">Anthias testudineus</name>
    <dbReference type="NCBI Taxonomy" id="64144"/>
    <lineage>
        <taxon>Eukaryota</taxon>
        <taxon>Metazoa</taxon>
        <taxon>Chordata</taxon>
        <taxon>Craniata</taxon>
        <taxon>Vertebrata</taxon>
        <taxon>Euteleostomi</taxon>
        <taxon>Actinopterygii</taxon>
        <taxon>Neopterygii</taxon>
        <taxon>Teleostei</taxon>
        <taxon>Neoteleostei</taxon>
        <taxon>Acanthomorphata</taxon>
        <taxon>Anabantaria</taxon>
        <taxon>Anabantiformes</taxon>
        <taxon>Anabantoidei</taxon>
        <taxon>Anabantidae</taxon>
        <taxon>Anabas</taxon>
    </lineage>
</organism>
<reference evidence="9" key="1">
    <citation type="submission" date="2021-04" db="EMBL/GenBank/DDBJ databases">
        <authorList>
            <consortium name="Wellcome Sanger Institute Data Sharing"/>
        </authorList>
    </citation>
    <scope>NUCLEOTIDE SEQUENCE [LARGE SCALE GENOMIC DNA]</scope>
</reference>
<comment type="subcellular location">
    <subcellularLocation>
        <location evidence="1">Cytoplasm</location>
        <location evidence="1">Cytoskeleton</location>
        <location evidence="1">Flagellum axoneme</location>
    </subcellularLocation>
</comment>
<accession>A0A3Q1ICI5</accession>
<sequence>MNQDKWAQTGWRIEQKYANKVLLGNWAEERLQGLPSKLLFAHGGVPSSHYLWTHYEENYGRHHTNTLSTPRHSHNLTWQSERSDQPLTGKTRVSLHCC</sequence>
<evidence type="ECO:0000256" key="2">
    <source>
        <dbReference type="ARBA" id="ARBA00022490"/>
    </source>
</evidence>
<keyword evidence="4" id="KW-0969">Cilium</keyword>
<dbReference type="AlphaFoldDB" id="A0A3Q1ICI5"/>
<dbReference type="Ensembl" id="ENSATET00000002200.2">
    <property type="protein sequence ID" value="ENSATEP00000002176.2"/>
    <property type="gene ID" value="ENSATEG00000001537.2"/>
</dbReference>
<evidence type="ECO:0000256" key="5">
    <source>
        <dbReference type="ARBA" id="ARBA00023212"/>
    </source>
</evidence>
<keyword evidence="3" id="KW-0282">Flagellum</keyword>
<dbReference type="Proteomes" id="UP000265040">
    <property type="component" value="Chromosome 5"/>
</dbReference>
<protein>
    <submittedName>
        <fullName evidence="9">Uncharacterized protein</fullName>
    </submittedName>
</protein>
<dbReference type="GO" id="GO:0005879">
    <property type="term" value="C:axonemal microtubule"/>
    <property type="evidence" value="ECO:0007669"/>
    <property type="project" value="TreeGrafter"/>
</dbReference>
<evidence type="ECO:0000313" key="10">
    <source>
        <dbReference type="Proteomes" id="UP000265040"/>
    </source>
</evidence>
<dbReference type="InterPro" id="IPR037662">
    <property type="entry name" value="CFAP68/107"/>
</dbReference>
<reference evidence="9" key="2">
    <citation type="submission" date="2025-08" db="UniProtKB">
        <authorList>
            <consortium name="Ensembl"/>
        </authorList>
    </citation>
    <scope>IDENTIFICATION</scope>
</reference>
<comment type="subunit">
    <text evidence="8">Microtubule inner protein component of sperm flagellar doublet microtubules.</text>
</comment>
<keyword evidence="2" id="KW-0963">Cytoplasm</keyword>
<evidence type="ECO:0000256" key="4">
    <source>
        <dbReference type="ARBA" id="ARBA00023069"/>
    </source>
</evidence>
<dbReference type="InterPro" id="IPR054709">
    <property type="entry name" value="CFAP107"/>
</dbReference>
<dbReference type="GO" id="GO:0005634">
    <property type="term" value="C:nucleus"/>
    <property type="evidence" value="ECO:0007669"/>
    <property type="project" value="InterPro"/>
</dbReference>
<evidence type="ECO:0000256" key="6">
    <source>
        <dbReference type="ARBA" id="ARBA00023273"/>
    </source>
</evidence>
<proteinExistence type="predicted"/>
<comment type="function">
    <text evidence="7">Microtubule inner protein (MIP) part of the dynein-decorated doublet microtubules (DMTs) in cilia axoneme, which is required for motile cilia beating.</text>
</comment>
<name>A0A3Q1ICI5_ANATE</name>
<dbReference type="FunCoup" id="A0A3Q1ICI5">
    <property type="interactions" value="565"/>
</dbReference>
<evidence type="ECO:0000256" key="1">
    <source>
        <dbReference type="ARBA" id="ARBA00004611"/>
    </source>
</evidence>
<reference evidence="9" key="3">
    <citation type="submission" date="2025-09" db="UniProtKB">
        <authorList>
            <consortium name="Ensembl"/>
        </authorList>
    </citation>
    <scope>IDENTIFICATION</scope>
</reference>
<evidence type="ECO:0000313" key="9">
    <source>
        <dbReference type="Ensembl" id="ENSATEP00000002176.2"/>
    </source>
</evidence>
<keyword evidence="10" id="KW-1185">Reference proteome</keyword>
<evidence type="ECO:0000256" key="8">
    <source>
        <dbReference type="ARBA" id="ARBA00046435"/>
    </source>
</evidence>
<dbReference type="STRING" id="64144.ENSATEP00000002176"/>
<evidence type="ECO:0000256" key="3">
    <source>
        <dbReference type="ARBA" id="ARBA00022846"/>
    </source>
</evidence>
<dbReference type="OrthoDB" id="8185227at2759"/>
<evidence type="ECO:0000256" key="7">
    <source>
        <dbReference type="ARBA" id="ARBA00035003"/>
    </source>
</evidence>
<dbReference type="GO" id="GO:0030317">
    <property type="term" value="P:flagellated sperm motility"/>
    <property type="evidence" value="ECO:0007669"/>
    <property type="project" value="InterPro"/>
</dbReference>
<dbReference type="PANTHER" id="PTHR31180">
    <property type="entry name" value="CILIA- AND FLAGELLA-ASSOCIATED PROTEIN 107-RELATED"/>
    <property type="match status" value="1"/>
</dbReference>
<dbReference type="GeneTree" id="ENSGT00940000177901"/>
<dbReference type="InParanoid" id="A0A3Q1ICI5"/>
<keyword evidence="5" id="KW-0206">Cytoskeleton</keyword>
<dbReference type="PANTHER" id="PTHR31180:SF2">
    <property type="entry name" value="CILIA- AND FLAGELLA-ASSOCIATED PROTEIN 107"/>
    <property type="match status" value="1"/>
</dbReference>
<keyword evidence="6" id="KW-0966">Cell projection</keyword>
<dbReference type="Pfam" id="PF22595">
    <property type="entry name" value="CFAP107"/>
    <property type="match status" value="1"/>
</dbReference>